<dbReference type="AlphaFoldDB" id="A0A4P6F734"/>
<dbReference type="EMBL" id="CP035493">
    <property type="protein sequence ID" value="QAY71246.1"/>
    <property type="molecule type" value="Genomic_DNA"/>
</dbReference>
<evidence type="ECO:0000256" key="2">
    <source>
        <dbReference type="ARBA" id="ARBA00008193"/>
    </source>
</evidence>
<accession>A0A4P6F734</accession>
<evidence type="ECO:0000259" key="8">
    <source>
        <dbReference type="Pfam" id="PF03458"/>
    </source>
</evidence>
<evidence type="ECO:0000256" key="4">
    <source>
        <dbReference type="ARBA" id="ARBA00022692"/>
    </source>
</evidence>
<dbReference type="GO" id="GO:0005886">
    <property type="term" value="C:plasma membrane"/>
    <property type="evidence" value="ECO:0007669"/>
    <property type="project" value="UniProtKB-SubCell"/>
</dbReference>
<keyword evidence="5 7" id="KW-1133">Transmembrane helix</keyword>
<evidence type="ECO:0000256" key="3">
    <source>
        <dbReference type="ARBA" id="ARBA00022475"/>
    </source>
</evidence>
<feature type="transmembrane region" description="Helical" evidence="7">
    <location>
        <begin position="160"/>
        <end position="178"/>
    </location>
</feature>
<feature type="transmembrane region" description="Helical" evidence="7">
    <location>
        <begin position="184"/>
        <end position="207"/>
    </location>
</feature>
<dbReference type="Proteomes" id="UP000292118">
    <property type="component" value="Chromosome"/>
</dbReference>
<dbReference type="RefSeq" id="WP_129189747.1">
    <property type="nucleotide sequence ID" value="NZ_CP035493.1"/>
</dbReference>
<feature type="transmembrane region" description="Helical" evidence="7">
    <location>
        <begin position="16"/>
        <end position="34"/>
    </location>
</feature>
<feature type="transmembrane region" description="Helical" evidence="7">
    <location>
        <begin position="127"/>
        <end position="148"/>
    </location>
</feature>
<feature type="domain" description="Glycine transporter" evidence="8">
    <location>
        <begin position="102"/>
        <end position="176"/>
    </location>
</feature>
<feature type="transmembrane region" description="Helical" evidence="7">
    <location>
        <begin position="101"/>
        <end position="121"/>
    </location>
</feature>
<proteinExistence type="inferred from homology"/>
<evidence type="ECO:0000256" key="7">
    <source>
        <dbReference type="SAM" id="Phobius"/>
    </source>
</evidence>
<evidence type="ECO:0000313" key="10">
    <source>
        <dbReference type="Proteomes" id="UP000292118"/>
    </source>
</evidence>
<dbReference type="InterPro" id="IPR005115">
    <property type="entry name" value="Gly_transporter"/>
</dbReference>
<sequence length="231" mass="24375">MDGFSDWVAELPYDRALELAGVFFAALSGGLAGVRKSFDVFGVLVLSWAVGLGGGVIRDLLIGSTPPVGISNWQFVTTALAAGIVIFFFHPSVARMRRTVIILDAWALGFFVLLGTTKGLASGAGPLASVMVGVLTGIGGGMLRDILVGEVPLVLADRQLYAIPAFLGAGVTAGLWWAGWHTLWTQIAVVLLVSGIRLVSLRLGWVVPSAGPGWSGRWGARDQSSRERMGR</sequence>
<dbReference type="OrthoDB" id="9791874at2"/>
<reference evidence="9 10" key="1">
    <citation type="submission" date="2019-01" db="EMBL/GenBank/DDBJ databases">
        <title>Genome sequencing of strain FW10M-9.</title>
        <authorList>
            <person name="Heo J."/>
            <person name="Kim S.-J."/>
            <person name="Kim J.-S."/>
            <person name="Hong S.-B."/>
            <person name="Kwon S.-W."/>
        </authorList>
    </citation>
    <scope>NUCLEOTIDE SEQUENCE [LARGE SCALE GENOMIC DNA]</scope>
    <source>
        <strain evidence="9 10">FW10M-9</strain>
    </source>
</reference>
<dbReference type="PANTHER" id="PTHR30506">
    <property type="entry name" value="INNER MEMBRANE PROTEIN"/>
    <property type="match status" value="1"/>
</dbReference>
<feature type="transmembrane region" description="Helical" evidence="7">
    <location>
        <begin position="70"/>
        <end position="89"/>
    </location>
</feature>
<dbReference type="Pfam" id="PF03458">
    <property type="entry name" value="Gly_transporter"/>
    <property type="match status" value="2"/>
</dbReference>
<feature type="domain" description="Glycine transporter" evidence="8">
    <location>
        <begin position="16"/>
        <end position="90"/>
    </location>
</feature>
<comment type="similarity">
    <text evidence="2">Belongs to the UPF0126 family.</text>
</comment>
<gene>
    <name evidence="9" type="ORF">ET471_15420</name>
</gene>
<evidence type="ECO:0000256" key="1">
    <source>
        <dbReference type="ARBA" id="ARBA00004651"/>
    </source>
</evidence>
<protein>
    <submittedName>
        <fullName evidence="9">Trimeric intracellular cation channel family protein</fullName>
    </submittedName>
</protein>
<evidence type="ECO:0000313" key="9">
    <source>
        <dbReference type="EMBL" id="QAY71246.1"/>
    </source>
</evidence>
<evidence type="ECO:0000256" key="6">
    <source>
        <dbReference type="ARBA" id="ARBA00023136"/>
    </source>
</evidence>
<name>A0A4P6F734_9MICO</name>
<keyword evidence="4 7" id="KW-0812">Transmembrane</keyword>
<feature type="transmembrane region" description="Helical" evidence="7">
    <location>
        <begin position="41"/>
        <end position="58"/>
    </location>
</feature>
<keyword evidence="6 7" id="KW-0472">Membrane</keyword>
<comment type="subcellular location">
    <subcellularLocation>
        <location evidence="1">Cell membrane</location>
        <topology evidence="1">Multi-pass membrane protein</topology>
    </subcellularLocation>
</comment>
<dbReference type="KEGG" id="xya:ET471_15420"/>
<keyword evidence="3" id="KW-1003">Cell membrane</keyword>
<evidence type="ECO:0000256" key="5">
    <source>
        <dbReference type="ARBA" id="ARBA00022989"/>
    </source>
</evidence>
<keyword evidence="10" id="KW-1185">Reference proteome</keyword>
<organism evidence="9 10">
    <name type="scientific">Xylanimonas protaetiae</name>
    <dbReference type="NCBI Taxonomy" id="2509457"/>
    <lineage>
        <taxon>Bacteria</taxon>
        <taxon>Bacillati</taxon>
        <taxon>Actinomycetota</taxon>
        <taxon>Actinomycetes</taxon>
        <taxon>Micrococcales</taxon>
        <taxon>Promicromonosporaceae</taxon>
        <taxon>Xylanimonas</taxon>
    </lineage>
</organism>
<dbReference type="PANTHER" id="PTHR30506:SF3">
    <property type="entry name" value="UPF0126 INNER MEMBRANE PROTEIN YADS-RELATED"/>
    <property type="match status" value="1"/>
</dbReference>